<evidence type="ECO:0000313" key="3">
    <source>
        <dbReference type="Proteomes" id="UP000440716"/>
    </source>
</evidence>
<dbReference type="AlphaFoldDB" id="A0A6L6VF22"/>
<dbReference type="Pfam" id="PF14539">
    <property type="entry name" value="DUF4442"/>
    <property type="match status" value="1"/>
</dbReference>
<comment type="caution">
    <text evidence="1">The sequence shown here is derived from an EMBL/GenBank/DDBJ whole genome shotgun (WGS) entry which is preliminary data.</text>
</comment>
<dbReference type="EMBL" id="WPHU01000003">
    <property type="protein sequence ID" value="MVA56455.1"/>
    <property type="molecule type" value="Genomic_DNA"/>
</dbReference>
<protein>
    <submittedName>
        <fullName evidence="1">DUF4442 domain-containing protein</fullName>
    </submittedName>
</protein>
<organism evidence="1 4">
    <name type="scientific">Agrobacterium vitis</name>
    <name type="common">Rhizobium vitis</name>
    <dbReference type="NCBI Taxonomy" id="373"/>
    <lineage>
        <taxon>Bacteria</taxon>
        <taxon>Pseudomonadati</taxon>
        <taxon>Pseudomonadota</taxon>
        <taxon>Alphaproteobacteria</taxon>
        <taxon>Hyphomicrobiales</taxon>
        <taxon>Rhizobiaceae</taxon>
        <taxon>Rhizobium/Agrobacterium group</taxon>
        <taxon>Agrobacterium</taxon>
    </lineage>
</organism>
<dbReference type="RefSeq" id="WP_156591053.1">
    <property type="nucleotide sequence ID" value="NZ_WPHR01000005.1"/>
</dbReference>
<dbReference type="InterPro" id="IPR029069">
    <property type="entry name" value="HotDog_dom_sf"/>
</dbReference>
<dbReference type="SUPFAM" id="SSF54637">
    <property type="entry name" value="Thioesterase/thiol ester dehydrase-isomerase"/>
    <property type="match status" value="1"/>
</dbReference>
<dbReference type="Proteomes" id="UP000477951">
    <property type="component" value="Unassembled WGS sequence"/>
</dbReference>
<dbReference type="EMBL" id="WPHR01000005">
    <property type="protein sequence ID" value="MUZ72759.1"/>
    <property type="molecule type" value="Genomic_DNA"/>
</dbReference>
<evidence type="ECO:0000313" key="2">
    <source>
        <dbReference type="EMBL" id="MVA56455.1"/>
    </source>
</evidence>
<dbReference type="InterPro" id="IPR027961">
    <property type="entry name" value="DUF4442"/>
</dbReference>
<accession>A0A6L6VF22</accession>
<dbReference type="Proteomes" id="UP000440716">
    <property type="component" value="Unassembled WGS sequence"/>
</dbReference>
<reference evidence="3 4" key="1">
    <citation type="submission" date="2019-12" db="EMBL/GenBank/DDBJ databases">
        <title>Whole-genome sequencing of Allorhizobium vitis.</title>
        <authorList>
            <person name="Gan H.M."/>
            <person name="Szegedi E."/>
            <person name="Burr T."/>
            <person name="Savka M.A."/>
        </authorList>
    </citation>
    <scope>NUCLEOTIDE SEQUENCE [LARGE SCALE GENOMIC DNA]</scope>
    <source>
        <strain evidence="2 3">CG415</strain>
        <strain evidence="1 4">CG516</strain>
    </source>
</reference>
<sequence>MVDLFKLLKNPGYLPRNIRYKIFNIILGRYSIYFRTNRLKVVDVTSNEVVIALKNHRRLRDRQGCVHAMASSLACEYAAGVLVAQHVIDKASLVVKNVHVNFRKRPVGSIKAFAGLHQDEIASIGKSARGELSVAVHVVDSLGKRVIDGCVVVVWRSPKPS</sequence>
<gene>
    <name evidence="2" type="ORF">GOZ88_10055</name>
    <name evidence="1" type="ORF">GOZ90_08690</name>
</gene>
<proteinExistence type="predicted"/>
<dbReference type="Gene3D" id="3.10.129.10">
    <property type="entry name" value="Hotdog Thioesterase"/>
    <property type="match status" value="1"/>
</dbReference>
<name>A0A6L6VF22_AGRVI</name>
<evidence type="ECO:0000313" key="4">
    <source>
        <dbReference type="Proteomes" id="UP000477951"/>
    </source>
</evidence>
<evidence type="ECO:0000313" key="1">
    <source>
        <dbReference type="EMBL" id="MUZ72759.1"/>
    </source>
</evidence>